<dbReference type="Pfam" id="PF13302">
    <property type="entry name" value="Acetyltransf_3"/>
    <property type="match status" value="1"/>
</dbReference>
<gene>
    <name evidence="2" type="ORF">GCM10009627_18270</name>
</gene>
<evidence type="ECO:0000313" key="2">
    <source>
        <dbReference type="EMBL" id="GAA1493481.1"/>
    </source>
</evidence>
<dbReference type="PANTHER" id="PTHR43441">
    <property type="entry name" value="RIBOSOMAL-PROTEIN-SERINE ACETYLTRANSFERASE"/>
    <property type="match status" value="1"/>
</dbReference>
<dbReference type="InterPro" id="IPR051908">
    <property type="entry name" value="Ribosomal_N-acetyltransferase"/>
</dbReference>
<dbReference type="Gene3D" id="3.40.630.30">
    <property type="match status" value="1"/>
</dbReference>
<keyword evidence="3" id="KW-1185">Reference proteome</keyword>
<dbReference type="EMBL" id="BAAAJX010000006">
    <property type="protein sequence ID" value="GAA1493481.1"/>
    <property type="molecule type" value="Genomic_DNA"/>
</dbReference>
<evidence type="ECO:0000259" key="1">
    <source>
        <dbReference type="PROSITE" id="PS51186"/>
    </source>
</evidence>
<name>A0ABN1ZFJ4_9MICO</name>
<dbReference type="InterPro" id="IPR016181">
    <property type="entry name" value="Acyl_CoA_acyltransferase"/>
</dbReference>
<dbReference type="SUPFAM" id="SSF55729">
    <property type="entry name" value="Acyl-CoA N-acyltransferases (Nat)"/>
    <property type="match status" value="1"/>
</dbReference>
<dbReference type="CDD" id="cd04301">
    <property type="entry name" value="NAT_SF"/>
    <property type="match status" value="1"/>
</dbReference>
<protein>
    <submittedName>
        <fullName evidence="2">GNAT family N-acetyltransferase</fullName>
    </submittedName>
</protein>
<dbReference type="InterPro" id="IPR000182">
    <property type="entry name" value="GNAT_dom"/>
</dbReference>
<dbReference type="Proteomes" id="UP001501742">
    <property type="component" value="Unassembled WGS sequence"/>
</dbReference>
<dbReference type="PANTHER" id="PTHR43441:SF10">
    <property type="entry name" value="ACETYLTRANSFERASE"/>
    <property type="match status" value="1"/>
</dbReference>
<dbReference type="PROSITE" id="PS51186">
    <property type="entry name" value="GNAT"/>
    <property type="match status" value="1"/>
</dbReference>
<organism evidence="2 3">
    <name type="scientific">Curtobacterium herbarum</name>
    <dbReference type="NCBI Taxonomy" id="150122"/>
    <lineage>
        <taxon>Bacteria</taxon>
        <taxon>Bacillati</taxon>
        <taxon>Actinomycetota</taxon>
        <taxon>Actinomycetes</taxon>
        <taxon>Micrococcales</taxon>
        <taxon>Microbacteriaceae</taxon>
        <taxon>Curtobacterium</taxon>
    </lineage>
</organism>
<sequence>MSGLEARPAEPTRPTVTRLPDAVIPVDATTALTAFVVADAPALVAAVTDPEIRRWLPLPRPYPVELAEHWVTEGTESTRVSGTGLVRCIRVDGALAGCIDVKRVDWRARTAEVGYWLAPGFRGRGLASAAVRTLSSWLLDVHSFERVELRVATGNTASARVASRAGFVHEGVARNAGFTDDGRVDLAVWSRIAGPERT</sequence>
<dbReference type="RefSeq" id="WP_204608053.1">
    <property type="nucleotide sequence ID" value="NZ_BAAAJX010000006.1"/>
</dbReference>
<feature type="domain" description="N-acetyltransferase" evidence="1">
    <location>
        <begin position="42"/>
        <end position="195"/>
    </location>
</feature>
<proteinExistence type="predicted"/>
<reference evidence="2 3" key="1">
    <citation type="journal article" date="2019" name="Int. J. Syst. Evol. Microbiol.">
        <title>The Global Catalogue of Microorganisms (GCM) 10K type strain sequencing project: providing services to taxonomists for standard genome sequencing and annotation.</title>
        <authorList>
            <consortium name="The Broad Institute Genomics Platform"/>
            <consortium name="The Broad Institute Genome Sequencing Center for Infectious Disease"/>
            <person name="Wu L."/>
            <person name="Ma J."/>
        </authorList>
    </citation>
    <scope>NUCLEOTIDE SEQUENCE [LARGE SCALE GENOMIC DNA]</scope>
    <source>
        <strain evidence="2 3">JCM 12140</strain>
    </source>
</reference>
<comment type="caution">
    <text evidence="2">The sequence shown here is derived from an EMBL/GenBank/DDBJ whole genome shotgun (WGS) entry which is preliminary data.</text>
</comment>
<evidence type="ECO:0000313" key="3">
    <source>
        <dbReference type="Proteomes" id="UP001501742"/>
    </source>
</evidence>
<accession>A0ABN1ZFJ4</accession>